<feature type="region of interest" description="Disordered" evidence="1">
    <location>
        <begin position="160"/>
        <end position="184"/>
    </location>
</feature>
<accession>A0A7S3R7H1</accession>
<feature type="compositionally biased region" description="Basic and acidic residues" evidence="1">
    <location>
        <begin position="160"/>
        <end position="171"/>
    </location>
</feature>
<feature type="chain" id="PRO_5030934081" description="FAS1 domain-containing protein" evidence="2">
    <location>
        <begin position="16"/>
        <end position="723"/>
    </location>
</feature>
<evidence type="ECO:0008006" key="4">
    <source>
        <dbReference type="Google" id="ProtNLM"/>
    </source>
</evidence>
<name>A0A7S3R7H1_DUNTE</name>
<evidence type="ECO:0000256" key="1">
    <source>
        <dbReference type="SAM" id="MobiDB-lite"/>
    </source>
</evidence>
<evidence type="ECO:0000256" key="2">
    <source>
        <dbReference type="SAM" id="SignalP"/>
    </source>
</evidence>
<dbReference type="InterPro" id="IPR036378">
    <property type="entry name" value="FAS1_dom_sf"/>
</dbReference>
<dbReference type="Gene3D" id="2.30.180.10">
    <property type="entry name" value="FAS1 domain"/>
    <property type="match status" value="1"/>
</dbReference>
<sequence length="723" mass="77118">MKLVPLLIAVALVYAAPSNGAFTYEDLLGGAEAPDGATFEHFKAVLGHSMYPSSNDFITTHVTGSFLAFTDAAFENFAVGHGFENATVFMEWLGEKDGDARKNMATEMINLHIIPSLNSDTTDSAGIDLAQTKGNSGLVKLMFDGDGKVAGFIYPTFKRMPDDSSETEKTENSSNETDGESVSRRQLLNDHGVSSLMLVNGGDPVGSKQCYYLNETALAPVSLVNMMASRKASVYDAISAVPALSMFKAMLDSDLDDMRALRGELSATDFDGTLLAPHDDAIAAFLDDLDVDLPKLRDDFPALLVSMVEYHILPYNFTIADLTKPGNGKGNRSDKSDKTDKEERTDNDGKDGTDKDEGSDKPDQDGTDNNSKDGTDDCLDGTKKEGTDGCGESSDEESAPPPPPPAADEGNGEEAERIEAQSNRALLSYHGEGGNGNGNGNESANRDDNGNVENRFRTRRPGSAFDLNVVKTGNGRVMIRGRMGKADLMTPDSEISINGMAYIHIIDSVLRVKNVASSKKAADLFGDNSRVSPKNGKSYKRILELLPASFFLPFGDREGSIALGCKTLIAPPDEALEDVSSMGDFFKAHTIHLEPSATYSNGTVFATDLEGTNVTYTEDEEGNGSFSFTDAAVTHDWNEGSCGSSSRKSRRSMLSVSTQRRSLLDSSAGFAGSVSLGDGQIIFSEDAMTSSTGGIPDNGSTWTAAPGLNLVLAALLSMLALLS</sequence>
<dbReference type="EMBL" id="HBIP01032724">
    <property type="protein sequence ID" value="CAE0504874.1"/>
    <property type="molecule type" value="Transcribed_RNA"/>
</dbReference>
<protein>
    <recommendedName>
        <fullName evidence="4">FAS1 domain-containing protein</fullName>
    </recommendedName>
</protein>
<feature type="compositionally biased region" description="Basic and acidic residues" evidence="1">
    <location>
        <begin position="331"/>
        <end position="387"/>
    </location>
</feature>
<reference evidence="3" key="1">
    <citation type="submission" date="2021-01" db="EMBL/GenBank/DDBJ databases">
        <authorList>
            <person name="Corre E."/>
            <person name="Pelletier E."/>
            <person name="Niang G."/>
            <person name="Scheremetjew M."/>
            <person name="Finn R."/>
            <person name="Kale V."/>
            <person name="Holt S."/>
            <person name="Cochrane G."/>
            <person name="Meng A."/>
            <person name="Brown T."/>
            <person name="Cohen L."/>
        </authorList>
    </citation>
    <scope>NUCLEOTIDE SEQUENCE</scope>
    <source>
        <strain evidence="3">CCMP1320</strain>
    </source>
</reference>
<keyword evidence="2" id="KW-0732">Signal</keyword>
<proteinExistence type="predicted"/>
<feature type="signal peptide" evidence="2">
    <location>
        <begin position="1"/>
        <end position="15"/>
    </location>
</feature>
<gene>
    <name evidence="3" type="ORF">DTER00134_LOCUS19947</name>
</gene>
<feature type="region of interest" description="Disordered" evidence="1">
    <location>
        <begin position="321"/>
        <end position="460"/>
    </location>
</feature>
<dbReference type="SUPFAM" id="SSF82153">
    <property type="entry name" value="FAS1 domain"/>
    <property type="match status" value="1"/>
</dbReference>
<evidence type="ECO:0000313" key="3">
    <source>
        <dbReference type="EMBL" id="CAE0504874.1"/>
    </source>
</evidence>
<organism evidence="3">
    <name type="scientific">Dunaliella tertiolecta</name>
    <name type="common">Green alga</name>
    <dbReference type="NCBI Taxonomy" id="3047"/>
    <lineage>
        <taxon>Eukaryota</taxon>
        <taxon>Viridiplantae</taxon>
        <taxon>Chlorophyta</taxon>
        <taxon>core chlorophytes</taxon>
        <taxon>Chlorophyceae</taxon>
        <taxon>CS clade</taxon>
        <taxon>Chlamydomonadales</taxon>
        <taxon>Dunaliellaceae</taxon>
        <taxon>Dunaliella</taxon>
    </lineage>
</organism>
<dbReference type="AlphaFoldDB" id="A0A7S3R7H1"/>